<dbReference type="CDD" id="cd04301">
    <property type="entry name" value="NAT_SF"/>
    <property type="match status" value="1"/>
</dbReference>
<proteinExistence type="predicted"/>
<dbReference type="PANTHER" id="PTHR43233">
    <property type="entry name" value="FAMILY N-ACETYLTRANSFERASE, PUTATIVE (AFU_ORTHOLOGUE AFUA_6G03350)-RELATED"/>
    <property type="match status" value="1"/>
</dbReference>
<dbReference type="PANTHER" id="PTHR43233:SF1">
    <property type="entry name" value="FAMILY N-ACETYLTRANSFERASE, PUTATIVE (AFU_ORTHOLOGUE AFUA_6G03350)-RELATED"/>
    <property type="match status" value="1"/>
</dbReference>
<dbReference type="InterPro" id="IPR000182">
    <property type="entry name" value="GNAT_dom"/>
</dbReference>
<dbReference type="InterPro" id="IPR053144">
    <property type="entry name" value="Acetyltransferase_Butenolide"/>
</dbReference>
<dbReference type="Pfam" id="PF00583">
    <property type="entry name" value="Acetyltransf_1"/>
    <property type="match status" value="1"/>
</dbReference>
<evidence type="ECO:0000313" key="2">
    <source>
        <dbReference type="EMBL" id="EXM38073.1"/>
    </source>
</evidence>
<feature type="domain" description="N-acetyltransferase" evidence="1">
    <location>
        <begin position="2"/>
        <end position="133"/>
    </location>
</feature>
<dbReference type="PROSITE" id="PS51186">
    <property type="entry name" value="GNAT"/>
    <property type="match status" value="1"/>
</dbReference>
<keyword evidence="3" id="KW-1185">Reference proteome</keyword>
<dbReference type="SUPFAM" id="SSF55729">
    <property type="entry name" value="Acyl-CoA N-acyltransferases (Nat)"/>
    <property type="match status" value="1"/>
</dbReference>
<sequence length="133" mass="15550">MMIVYKDTHKFTAHQLERLFLSVNWESGKYPEKLVKAMRGYHTVYSAWENDELVGLICAMDDGIMTAYVHFLLIDPRYQGMGIGAELVRRIKEHYREYLSIVIIAYKDKTGFYEKCGFLKEDDTALPMIITKL</sequence>
<dbReference type="AlphaFoldDB" id="A0A011VTZ9"/>
<reference evidence="2 3" key="1">
    <citation type="submission" date="2013-06" db="EMBL/GenBank/DDBJ databases">
        <title>Rumen cellulosomics: divergent fiber-degrading strategies revealed by comparative genome-wide analysis of six Ruminococcal strains.</title>
        <authorList>
            <person name="Dassa B."/>
            <person name="Borovok I."/>
            <person name="Lamed R."/>
            <person name="Flint H."/>
            <person name="Yeoman C.J."/>
            <person name="White B."/>
            <person name="Bayer E.A."/>
        </authorList>
    </citation>
    <scope>NUCLEOTIDE SEQUENCE [LARGE SCALE GENOMIC DNA]</scope>
    <source>
        <strain evidence="2 3">SY3</strain>
    </source>
</reference>
<evidence type="ECO:0000313" key="3">
    <source>
        <dbReference type="Proteomes" id="UP000021369"/>
    </source>
</evidence>
<protein>
    <submittedName>
        <fullName evidence="2">GNAT family acetyltransferase</fullName>
    </submittedName>
</protein>
<gene>
    <name evidence="2" type="ORF">RASY3_17415</name>
</gene>
<dbReference type="Proteomes" id="UP000021369">
    <property type="component" value="Unassembled WGS sequence"/>
</dbReference>
<keyword evidence="2" id="KW-0808">Transferase</keyword>
<dbReference type="EMBL" id="JEOB01000004">
    <property type="protein sequence ID" value="EXM38073.1"/>
    <property type="molecule type" value="Genomic_DNA"/>
</dbReference>
<dbReference type="InterPro" id="IPR016181">
    <property type="entry name" value="Acyl_CoA_acyltransferase"/>
</dbReference>
<evidence type="ECO:0000259" key="1">
    <source>
        <dbReference type="PROSITE" id="PS51186"/>
    </source>
</evidence>
<accession>A0A011VTZ9</accession>
<dbReference type="GO" id="GO:0016747">
    <property type="term" value="F:acyltransferase activity, transferring groups other than amino-acyl groups"/>
    <property type="evidence" value="ECO:0007669"/>
    <property type="project" value="InterPro"/>
</dbReference>
<name>A0A011VTZ9_RUMAL</name>
<comment type="caution">
    <text evidence="2">The sequence shown here is derived from an EMBL/GenBank/DDBJ whole genome shotgun (WGS) entry which is preliminary data.</text>
</comment>
<organism evidence="2 3">
    <name type="scientific">Ruminococcus albus SY3</name>
    <dbReference type="NCBI Taxonomy" id="1341156"/>
    <lineage>
        <taxon>Bacteria</taxon>
        <taxon>Bacillati</taxon>
        <taxon>Bacillota</taxon>
        <taxon>Clostridia</taxon>
        <taxon>Eubacteriales</taxon>
        <taxon>Oscillospiraceae</taxon>
        <taxon>Ruminococcus</taxon>
    </lineage>
</organism>
<dbReference type="PATRIC" id="fig|1341156.4.peg.3084"/>
<dbReference type="Gene3D" id="3.40.630.30">
    <property type="match status" value="1"/>
</dbReference>